<dbReference type="STRING" id="453.Lfee_1319"/>
<name>A0A0W0TWC1_9GAMM</name>
<feature type="transmembrane region" description="Helical" evidence="1">
    <location>
        <begin position="137"/>
        <end position="158"/>
    </location>
</feature>
<dbReference type="Gene3D" id="3.40.109.10">
    <property type="entry name" value="NADH Oxidase"/>
    <property type="match status" value="1"/>
</dbReference>
<dbReference type="InterPro" id="IPR029479">
    <property type="entry name" value="Nitroreductase"/>
</dbReference>
<dbReference type="PANTHER" id="PTHR23026:SF123">
    <property type="entry name" value="NAD(P)H NITROREDUCTASE RV3131-RELATED"/>
    <property type="match status" value="1"/>
</dbReference>
<protein>
    <submittedName>
        <fullName evidence="3">Nitroreductase</fullName>
        <ecNumber evidence="4">1.-.-.-</ecNumber>
    </submittedName>
</protein>
<dbReference type="SUPFAM" id="SSF55469">
    <property type="entry name" value="FMN-dependent nitroreductase-like"/>
    <property type="match status" value="1"/>
</dbReference>
<dbReference type="Pfam" id="PF00881">
    <property type="entry name" value="Nitroreductase"/>
    <property type="match status" value="1"/>
</dbReference>
<evidence type="ECO:0000313" key="6">
    <source>
        <dbReference type="Proteomes" id="UP000251942"/>
    </source>
</evidence>
<dbReference type="AlphaFoldDB" id="A0A0W0TWC1"/>
<reference evidence="3 5" key="1">
    <citation type="submission" date="2015-11" db="EMBL/GenBank/DDBJ databases">
        <title>Genomic analysis of 38 Legionella species identifies large and diverse effector repertoires.</title>
        <authorList>
            <person name="Burstein D."/>
            <person name="Amaro F."/>
            <person name="Zusman T."/>
            <person name="Lifshitz Z."/>
            <person name="Cohen O."/>
            <person name="Gilbert J.A."/>
            <person name="Pupko T."/>
            <person name="Shuman H.A."/>
            <person name="Segal G."/>
        </authorList>
    </citation>
    <scope>NUCLEOTIDE SEQUENCE [LARGE SCALE GENOMIC DNA]</scope>
    <source>
        <strain evidence="3 5">WO-44C</strain>
    </source>
</reference>
<evidence type="ECO:0000259" key="2">
    <source>
        <dbReference type="Pfam" id="PF00881"/>
    </source>
</evidence>
<feature type="domain" description="Nitroreductase" evidence="2">
    <location>
        <begin position="19"/>
        <end position="177"/>
    </location>
</feature>
<sequence length="200" mass="21789">MASSESIKDKISIDIMDAIYKRHAVRNYLPKKVDSSIIHKLLDAAVHAPTALHEEPRAFAVIQNKDILDRLSASAKALLADEAKNSKSQQTKHILDVATQKEFSIFYNASTLIVIYGTFEGPFIAADCWLAAENLMLSALAFGLASCVIGFAVSALNLPEWKAELGIPEGMTAIAPMIVGWPAENTLPSSHKPTTILTWK</sequence>
<dbReference type="Proteomes" id="UP000251942">
    <property type="component" value="Unassembled WGS sequence"/>
</dbReference>
<dbReference type="RefSeq" id="WP_058445117.1">
    <property type="nucleotide sequence ID" value="NZ_CAAAHT010000022.1"/>
</dbReference>
<dbReference type="InterPro" id="IPR000415">
    <property type="entry name" value="Nitroreductase-like"/>
</dbReference>
<evidence type="ECO:0000313" key="5">
    <source>
        <dbReference type="Proteomes" id="UP000054698"/>
    </source>
</evidence>
<dbReference type="EC" id="1.-.-.-" evidence="4"/>
<keyword evidence="1" id="KW-1133">Transmembrane helix</keyword>
<dbReference type="OrthoDB" id="9784375at2"/>
<organism evidence="3 5">
    <name type="scientific">Legionella feeleii</name>
    <dbReference type="NCBI Taxonomy" id="453"/>
    <lineage>
        <taxon>Bacteria</taxon>
        <taxon>Pseudomonadati</taxon>
        <taxon>Pseudomonadota</taxon>
        <taxon>Gammaproteobacteria</taxon>
        <taxon>Legionellales</taxon>
        <taxon>Legionellaceae</taxon>
        <taxon>Legionella</taxon>
    </lineage>
</organism>
<dbReference type="PANTHER" id="PTHR23026">
    <property type="entry name" value="NADPH NITROREDUCTASE"/>
    <property type="match status" value="1"/>
</dbReference>
<keyword evidence="5" id="KW-1185">Reference proteome</keyword>
<evidence type="ECO:0000313" key="4">
    <source>
        <dbReference type="EMBL" id="SPX60479.1"/>
    </source>
</evidence>
<dbReference type="GO" id="GO:0016491">
    <property type="term" value="F:oxidoreductase activity"/>
    <property type="evidence" value="ECO:0007669"/>
    <property type="project" value="UniProtKB-KW"/>
</dbReference>
<gene>
    <name evidence="3" type="ORF">Lfee_1319</name>
    <name evidence="4" type="ORF">NCTC12022_01210</name>
</gene>
<keyword evidence="4" id="KW-0560">Oxidoreductase</keyword>
<keyword evidence="1" id="KW-0472">Membrane</keyword>
<dbReference type="EMBL" id="UASS01000010">
    <property type="protein sequence ID" value="SPX60479.1"/>
    <property type="molecule type" value="Genomic_DNA"/>
</dbReference>
<dbReference type="EMBL" id="LNYB01000049">
    <property type="protein sequence ID" value="KTC99758.1"/>
    <property type="molecule type" value="Genomic_DNA"/>
</dbReference>
<dbReference type="PATRIC" id="fig|453.4.peg.1432"/>
<evidence type="ECO:0000313" key="3">
    <source>
        <dbReference type="EMBL" id="KTC99758.1"/>
    </source>
</evidence>
<dbReference type="InterPro" id="IPR050627">
    <property type="entry name" value="Nitroreductase/BluB"/>
</dbReference>
<feature type="transmembrane region" description="Helical" evidence="1">
    <location>
        <begin position="105"/>
        <end position="125"/>
    </location>
</feature>
<evidence type="ECO:0000256" key="1">
    <source>
        <dbReference type="SAM" id="Phobius"/>
    </source>
</evidence>
<proteinExistence type="predicted"/>
<accession>A0A0W0TWC1</accession>
<keyword evidence="1" id="KW-0812">Transmembrane</keyword>
<reference evidence="4 6" key="2">
    <citation type="submission" date="2018-06" db="EMBL/GenBank/DDBJ databases">
        <authorList>
            <consortium name="Pathogen Informatics"/>
            <person name="Doyle S."/>
        </authorList>
    </citation>
    <scope>NUCLEOTIDE SEQUENCE [LARGE SCALE GENOMIC DNA]</scope>
    <source>
        <strain evidence="4 6">NCTC12022</strain>
    </source>
</reference>
<dbReference type="Proteomes" id="UP000054698">
    <property type="component" value="Unassembled WGS sequence"/>
</dbReference>